<keyword evidence="4" id="KW-1003">Cell membrane</keyword>
<feature type="transmembrane region" description="Helical" evidence="10">
    <location>
        <begin position="6"/>
        <end position="25"/>
    </location>
</feature>
<dbReference type="NCBIfam" id="TIGR00739">
    <property type="entry name" value="yajC"/>
    <property type="match status" value="1"/>
</dbReference>
<dbReference type="EMBL" id="AP019822">
    <property type="protein sequence ID" value="BBM35254.1"/>
    <property type="molecule type" value="Genomic_DNA"/>
</dbReference>
<dbReference type="PANTHER" id="PTHR33909:SF1">
    <property type="entry name" value="SEC TRANSLOCON ACCESSORY COMPLEX SUBUNIT YAJC"/>
    <property type="match status" value="1"/>
</dbReference>
<keyword evidence="3" id="KW-0813">Transport</keyword>
<organism evidence="11 12">
    <name type="scientific">Pseudoleptotrichia goodfellowii</name>
    <dbReference type="NCBI Taxonomy" id="157692"/>
    <lineage>
        <taxon>Bacteria</taxon>
        <taxon>Fusobacteriati</taxon>
        <taxon>Fusobacteriota</taxon>
        <taxon>Fusobacteriia</taxon>
        <taxon>Fusobacteriales</taxon>
        <taxon>Leptotrichiaceae</taxon>
        <taxon>Pseudoleptotrichia</taxon>
    </lineage>
</organism>
<evidence type="ECO:0000256" key="8">
    <source>
        <dbReference type="ARBA" id="ARBA00023010"/>
    </source>
</evidence>
<dbReference type="PANTHER" id="PTHR33909">
    <property type="entry name" value="SEC TRANSLOCON ACCESSORY COMPLEX SUBUNIT YAJC"/>
    <property type="match status" value="1"/>
</dbReference>
<evidence type="ECO:0000256" key="1">
    <source>
        <dbReference type="ARBA" id="ARBA00004162"/>
    </source>
</evidence>
<evidence type="ECO:0000313" key="11">
    <source>
        <dbReference type="EMBL" id="BBM35254.1"/>
    </source>
</evidence>
<protein>
    <submittedName>
        <fullName evidence="11">Preprotein translocase, YajC subunit</fullName>
    </submittedName>
</protein>
<keyword evidence="9 10" id="KW-0472">Membrane</keyword>
<keyword evidence="7 10" id="KW-1133">Transmembrane helix</keyword>
<evidence type="ECO:0000256" key="3">
    <source>
        <dbReference type="ARBA" id="ARBA00022448"/>
    </source>
</evidence>
<dbReference type="SMART" id="SM01323">
    <property type="entry name" value="YajC"/>
    <property type="match status" value="1"/>
</dbReference>
<dbReference type="AlphaFoldDB" id="A0A510J7W0"/>
<dbReference type="STRING" id="714315.GCA_000516535_00174"/>
<evidence type="ECO:0000256" key="4">
    <source>
        <dbReference type="ARBA" id="ARBA00022475"/>
    </source>
</evidence>
<evidence type="ECO:0000256" key="10">
    <source>
        <dbReference type="SAM" id="Phobius"/>
    </source>
</evidence>
<gene>
    <name evidence="11" type="primary">yajC</name>
    <name evidence="11" type="ORF">JCM16774_0161</name>
</gene>
<reference evidence="11 12" key="1">
    <citation type="submission" date="2019-07" db="EMBL/GenBank/DDBJ databases">
        <title>Complete Genome Sequence of Leptotrichia goodfellowii Strain JCM 16774.</title>
        <authorList>
            <person name="Watanabe S."/>
            <person name="Cui L."/>
        </authorList>
    </citation>
    <scope>NUCLEOTIDE SEQUENCE [LARGE SCALE GENOMIC DNA]</scope>
    <source>
        <strain evidence="11 12">JCM16774</strain>
    </source>
</reference>
<dbReference type="InterPro" id="IPR003849">
    <property type="entry name" value="Preprotein_translocase_YajC"/>
</dbReference>
<dbReference type="OrthoDB" id="82169at2"/>
<dbReference type="GO" id="GO:0015031">
    <property type="term" value="P:protein transport"/>
    <property type="evidence" value="ECO:0007669"/>
    <property type="project" value="UniProtKB-KW"/>
</dbReference>
<dbReference type="Pfam" id="PF02699">
    <property type="entry name" value="YajC"/>
    <property type="match status" value="1"/>
</dbReference>
<dbReference type="Proteomes" id="UP000321606">
    <property type="component" value="Chromosome"/>
</dbReference>
<keyword evidence="8" id="KW-0811">Translocation</keyword>
<dbReference type="RefSeq" id="WP_006807679.1">
    <property type="nucleotide sequence ID" value="NZ_AP019822.1"/>
</dbReference>
<keyword evidence="6" id="KW-0653">Protein transport</keyword>
<dbReference type="GO" id="GO:0005886">
    <property type="term" value="C:plasma membrane"/>
    <property type="evidence" value="ECO:0007669"/>
    <property type="project" value="UniProtKB-SubCell"/>
</dbReference>
<name>A0A510J7W0_9FUSO</name>
<evidence type="ECO:0000256" key="2">
    <source>
        <dbReference type="ARBA" id="ARBA00006742"/>
    </source>
</evidence>
<evidence type="ECO:0000256" key="5">
    <source>
        <dbReference type="ARBA" id="ARBA00022692"/>
    </source>
</evidence>
<accession>A0A510J7W0</accession>
<comment type="similarity">
    <text evidence="2">Belongs to the YajC family.</text>
</comment>
<sequence length="85" mass="9440">MNYFQMVIIYIVIMAVVLGPTYFTNKKKKQKQQEMINSLKAGDKITTIGGIKGTVVEVLTDTVEIKIDKTARMTILKSAVSSVSK</sequence>
<comment type="subcellular location">
    <subcellularLocation>
        <location evidence="1">Cell membrane</location>
        <topology evidence="1">Single-pass membrane protein</topology>
    </subcellularLocation>
</comment>
<dbReference type="KEGG" id="lgo:JCM16774_0161"/>
<evidence type="ECO:0000313" key="12">
    <source>
        <dbReference type="Proteomes" id="UP000321606"/>
    </source>
</evidence>
<proteinExistence type="inferred from homology"/>
<evidence type="ECO:0000256" key="7">
    <source>
        <dbReference type="ARBA" id="ARBA00022989"/>
    </source>
</evidence>
<keyword evidence="5 10" id="KW-0812">Transmembrane</keyword>
<evidence type="ECO:0000256" key="9">
    <source>
        <dbReference type="ARBA" id="ARBA00023136"/>
    </source>
</evidence>
<evidence type="ECO:0000256" key="6">
    <source>
        <dbReference type="ARBA" id="ARBA00022927"/>
    </source>
</evidence>